<feature type="transmembrane region" description="Helical" evidence="1">
    <location>
        <begin position="36"/>
        <end position="55"/>
    </location>
</feature>
<dbReference type="OrthoDB" id="3341843at2759"/>
<keyword evidence="1" id="KW-0812">Transmembrane</keyword>
<keyword evidence="1" id="KW-1133">Transmembrane helix</keyword>
<evidence type="ECO:0000256" key="1">
    <source>
        <dbReference type="SAM" id="Phobius"/>
    </source>
</evidence>
<dbReference type="HOGENOM" id="CLU_1415268_0_0_1"/>
<evidence type="ECO:0000313" key="2">
    <source>
        <dbReference type="EMBL" id="KDR68484.1"/>
    </source>
</evidence>
<feature type="transmembrane region" description="Helical" evidence="1">
    <location>
        <begin position="76"/>
        <end position="99"/>
    </location>
</feature>
<protein>
    <submittedName>
        <fullName evidence="2">Uncharacterized protein</fullName>
    </submittedName>
</protein>
<keyword evidence="1" id="KW-0472">Membrane</keyword>
<proteinExistence type="predicted"/>
<gene>
    <name evidence="2" type="ORF">GALMADRAFT_1032880</name>
</gene>
<reference evidence="3" key="1">
    <citation type="journal article" date="2014" name="Proc. Natl. Acad. Sci. U.S.A.">
        <title>Extensive sampling of basidiomycete genomes demonstrates inadequacy of the white-rot/brown-rot paradigm for wood decay fungi.</title>
        <authorList>
            <person name="Riley R."/>
            <person name="Salamov A.A."/>
            <person name="Brown D.W."/>
            <person name="Nagy L.G."/>
            <person name="Floudas D."/>
            <person name="Held B.W."/>
            <person name="Levasseur A."/>
            <person name="Lombard V."/>
            <person name="Morin E."/>
            <person name="Otillar R."/>
            <person name="Lindquist E.A."/>
            <person name="Sun H."/>
            <person name="LaButti K.M."/>
            <person name="Schmutz J."/>
            <person name="Jabbour D."/>
            <person name="Luo H."/>
            <person name="Baker S.E."/>
            <person name="Pisabarro A.G."/>
            <person name="Walton J.D."/>
            <person name="Blanchette R.A."/>
            <person name="Henrissat B."/>
            <person name="Martin F."/>
            <person name="Cullen D."/>
            <person name="Hibbett D.S."/>
            <person name="Grigoriev I.V."/>
        </authorList>
    </citation>
    <scope>NUCLEOTIDE SEQUENCE [LARGE SCALE GENOMIC DNA]</scope>
    <source>
        <strain evidence="3">CBS 339.88</strain>
    </source>
</reference>
<dbReference type="Proteomes" id="UP000027222">
    <property type="component" value="Unassembled WGS sequence"/>
</dbReference>
<organism evidence="2 3">
    <name type="scientific">Galerina marginata (strain CBS 339.88)</name>
    <dbReference type="NCBI Taxonomy" id="685588"/>
    <lineage>
        <taxon>Eukaryota</taxon>
        <taxon>Fungi</taxon>
        <taxon>Dikarya</taxon>
        <taxon>Basidiomycota</taxon>
        <taxon>Agaricomycotina</taxon>
        <taxon>Agaricomycetes</taxon>
        <taxon>Agaricomycetidae</taxon>
        <taxon>Agaricales</taxon>
        <taxon>Agaricineae</taxon>
        <taxon>Strophariaceae</taxon>
        <taxon>Galerina</taxon>
    </lineage>
</organism>
<sequence length="192" mass="21789">MSIVGSKLYLDSLIFIPSSKLFFFGCVLIDSNIATVINFTSVFLSETVIVILTLIRSRRHLRRSKSFWVRELYKSGFLFYFYLIAINSLDIVFPIIAPVSLRTNFTDPQRALHSMLCTRVIFVVLGLQNEPGCASFSRGGRRIRRRSGTFTEDGGVFSTILDVLATEDSYYIPTESDANHSENAQKYSSDER</sequence>
<name>A0A067SLC8_GALM3</name>
<dbReference type="EMBL" id="KL142407">
    <property type="protein sequence ID" value="KDR68484.1"/>
    <property type="molecule type" value="Genomic_DNA"/>
</dbReference>
<keyword evidence="3" id="KW-1185">Reference proteome</keyword>
<accession>A0A067SLC8</accession>
<evidence type="ECO:0000313" key="3">
    <source>
        <dbReference type="Proteomes" id="UP000027222"/>
    </source>
</evidence>
<dbReference type="AlphaFoldDB" id="A0A067SLC8"/>